<dbReference type="Proteomes" id="UP000294739">
    <property type="component" value="Unassembled WGS sequence"/>
</dbReference>
<dbReference type="RefSeq" id="WP_131896460.1">
    <property type="nucleotide sequence ID" value="NZ_SMKZ01000022.1"/>
</dbReference>
<evidence type="ECO:0000256" key="1">
    <source>
        <dbReference type="SAM" id="Phobius"/>
    </source>
</evidence>
<feature type="domain" description="Endonuclease/exonuclease/phosphatase" evidence="3">
    <location>
        <begin position="119"/>
        <end position="324"/>
    </location>
</feature>
<name>A0A4R5DB94_9ACTN</name>
<keyword evidence="2" id="KW-0732">Signal</keyword>
<comment type="caution">
    <text evidence="4">The sequence shown here is derived from an EMBL/GenBank/DDBJ whole genome shotgun (WGS) entry which is preliminary data.</text>
</comment>
<accession>A0A4R5DB94</accession>
<keyword evidence="4" id="KW-0540">Nuclease</keyword>
<dbReference type="OrthoDB" id="2340043at2"/>
<keyword evidence="1" id="KW-0472">Membrane</keyword>
<organism evidence="4 5">
    <name type="scientific">Jiangella asiatica</name>
    <dbReference type="NCBI Taxonomy" id="2530372"/>
    <lineage>
        <taxon>Bacteria</taxon>
        <taxon>Bacillati</taxon>
        <taxon>Actinomycetota</taxon>
        <taxon>Actinomycetes</taxon>
        <taxon>Jiangellales</taxon>
        <taxon>Jiangellaceae</taxon>
        <taxon>Jiangella</taxon>
    </lineage>
</organism>
<dbReference type="InterPro" id="IPR005135">
    <property type="entry name" value="Endo/exonuclease/phosphatase"/>
</dbReference>
<keyword evidence="4" id="KW-0378">Hydrolase</keyword>
<keyword evidence="4" id="KW-0269">Exonuclease</keyword>
<dbReference type="Pfam" id="PF03372">
    <property type="entry name" value="Exo_endo_phos"/>
    <property type="match status" value="1"/>
</dbReference>
<dbReference type="InParanoid" id="A0A4R5DB94"/>
<dbReference type="SUPFAM" id="SSF56219">
    <property type="entry name" value="DNase I-like"/>
    <property type="match status" value="1"/>
</dbReference>
<dbReference type="EMBL" id="SMKZ01000022">
    <property type="protein sequence ID" value="TDE08784.1"/>
    <property type="molecule type" value="Genomic_DNA"/>
</dbReference>
<evidence type="ECO:0000256" key="2">
    <source>
        <dbReference type="SAM" id="SignalP"/>
    </source>
</evidence>
<keyword evidence="5" id="KW-1185">Reference proteome</keyword>
<dbReference type="AlphaFoldDB" id="A0A4R5DB94"/>
<feature type="transmembrane region" description="Helical" evidence="1">
    <location>
        <begin position="44"/>
        <end position="63"/>
    </location>
</feature>
<sequence>MSRPASLALTTSLSALAAVVVVWPQALGLAGHYGPAQVVAMRGLGIAAGMALLILLVAALVAARASRWAGARAHLAVVAVVVAAATAWSSGVVLWRGLDGWRPGAAPAAPADCDLRVLAFNTLHDGVPAAELAALVTSTGADVVVLPETSSATTDEVALLAGGGFQVFHHQVDAGITSATGLLVADTVGRYGPPEPDPGSGLATFTVHPTTPGAPPITAVHAYPPTRSTMDAWRADTAAAVRRCREQAGAVVAGDFNATPDHPALRSTEPCVDAATQAGAGAVGTWPADWPTWAGAPIDHILADSRTWEVTGFSVLAAVGDSDHRPVLAVLRRGS</sequence>
<keyword evidence="1" id="KW-1133">Transmembrane helix</keyword>
<evidence type="ECO:0000313" key="5">
    <source>
        <dbReference type="Proteomes" id="UP000294739"/>
    </source>
</evidence>
<dbReference type="Gene3D" id="3.60.10.10">
    <property type="entry name" value="Endonuclease/exonuclease/phosphatase"/>
    <property type="match status" value="1"/>
</dbReference>
<evidence type="ECO:0000259" key="3">
    <source>
        <dbReference type="Pfam" id="PF03372"/>
    </source>
</evidence>
<dbReference type="GO" id="GO:0004519">
    <property type="term" value="F:endonuclease activity"/>
    <property type="evidence" value="ECO:0007669"/>
    <property type="project" value="UniProtKB-KW"/>
</dbReference>
<keyword evidence="1" id="KW-0812">Transmembrane</keyword>
<feature type="signal peptide" evidence="2">
    <location>
        <begin position="1"/>
        <end position="17"/>
    </location>
</feature>
<gene>
    <name evidence="4" type="ORF">E1269_16600</name>
</gene>
<proteinExistence type="predicted"/>
<dbReference type="GO" id="GO:0004527">
    <property type="term" value="F:exonuclease activity"/>
    <property type="evidence" value="ECO:0007669"/>
    <property type="project" value="UniProtKB-KW"/>
</dbReference>
<feature type="chain" id="PRO_5020872839" evidence="2">
    <location>
        <begin position="18"/>
        <end position="335"/>
    </location>
</feature>
<feature type="transmembrane region" description="Helical" evidence="1">
    <location>
        <begin position="75"/>
        <end position="95"/>
    </location>
</feature>
<reference evidence="4 5" key="1">
    <citation type="submission" date="2019-03" db="EMBL/GenBank/DDBJ databases">
        <title>Draft genome sequences of novel Actinobacteria.</title>
        <authorList>
            <person name="Sahin N."/>
            <person name="Ay H."/>
            <person name="Saygin H."/>
        </authorList>
    </citation>
    <scope>NUCLEOTIDE SEQUENCE [LARGE SCALE GENOMIC DNA]</scope>
    <source>
        <strain evidence="4 5">5K138</strain>
    </source>
</reference>
<keyword evidence="4" id="KW-0255">Endonuclease</keyword>
<evidence type="ECO:0000313" key="4">
    <source>
        <dbReference type="EMBL" id="TDE08784.1"/>
    </source>
</evidence>
<protein>
    <submittedName>
        <fullName evidence="4">Endonuclease/exonuclease/phosphatase family protein</fullName>
    </submittedName>
</protein>
<dbReference type="InterPro" id="IPR036691">
    <property type="entry name" value="Endo/exonu/phosph_ase_sf"/>
</dbReference>